<feature type="compositionally biased region" description="Basic and acidic residues" evidence="1">
    <location>
        <begin position="141"/>
        <end position="162"/>
    </location>
</feature>
<feature type="compositionally biased region" description="Basic and acidic residues" evidence="1">
    <location>
        <begin position="170"/>
        <end position="180"/>
    </location>
</feature>
<protein>
    <submittedName>
        <fullName evidence="2">Uncharacterized protein</fullName>
    </submittedName>
</protein>
<name>A0ABV4SHR1_9ACTN</name>
<accession>A0ABV4SHR1</accession>
<sequence length="187" mass="19703">MAEDTGDGGGGSPWASFGILGAVGAAQAAVGEVVTELESFTKFQQRVDQLIKDLKESPAGPKQVGQEALTRTKFGGGTKGWHEADGLSSQYDTVITDLENLSKLLSDSIEAMGIAVLASHKGYKNVDMDVRRRMAAISAEATHHYGGEYDPEKEKRESEGKPKGAAGADGSDKPEKDTNKGYKAGNA</sequence>
<evidence type="ECO:0000256" key="1">
    <source>
        <dbReference type="SAM" id="MobiDB-lite"/>
    </source>
</evidence>
<dbReference type="EMBL" id="JBGOSP010000005">
    <property type="protein sequence ID" value="MFA3837053.1"/>
    <property type="molecule type" value="Genomic_DNA"/>
</dbReference>
<reference evidence="2 3" key="1">
    <citation type="submission" date="2024-08" db="EMBL/GenBank/DDBJ databases">
        <title>Genome sequence of Streptomyces aureus CACIA-1.46HGO.</title>
        <authorList>
            <person name="Evangelista-Martinez Z."/>
        </authorList>
    </citation>
    <scope>NUCLEOTIDE SEQUENCE [LARGE SCALE GENOMIC DNA]</scope>
    <source>
        <strain evidence="2 3">CACIA-1.46HGO</strain>
    </source>
</reference>
<dbReference type="Proteomes" id="UP001571476">
    <property type="component" value="Unassembled WGS sequence"/>
</dbReference>
<keyword evidence="3" id="KW-1185">Reference proteome</keyword>
<comment type="caution">
    <text evidence="2">The sequence shown here is derived from an EMBL/GenBank/DDBJ whole genome shotgun (WGS) entry which is preliminary data.</text>
</comment>
<organism evidence="2 3">
    <name type="scientific">Streptomyces aureus</name>
    <dbReference type="NCBI Taxonomy" id="193461"/>
    <lineage>
        <taxon>Bacteria</taxon>
        <taxon>Bacillati</taxon>
        <taxon>Actinomycetota</taxon>
        <taxon>Actinomycetes</taxon>
        <taxon>Kitasatosporales</taxon>
        <taxon>Streptomycetaceae</taxon>
        <taxon>Streptomyces</taxon>
    </lineage>
</organism>
<evidence type="ECO:0000313" key="3">
    <source>
        <dbReference type="Proteomes" id="UP001571476"/>
    </source>
</evidence>
<feature type="region of interest" description="Disordered" evidence="1">
    <location>
        <begin position="141"/>
        <end position="187"/>
    </location>
</feature>
<proteinExistence type="predicted"/>
<dbReference type="RefSeq" id="WP_372562580.1">
    <property type="nucleotide sequence ID" value="NZ_JBGOSP010000005.1"/>
</dbReference>
<evidence type="ECO:0000313" key="2">
    <source>
        <dbReference type="EMBL" id="MFA3837053.1"/>
    </source>
</evidence>
<gene>
    <name evidence="2" type="ORF">ACEG43_12825</name>
</gene>